<comment type="caution">
    <text evidence="1">The sequence shown here is derived from an EMBL/GenBank/DDBJ whole genome shotgun (WGS) entry which is preliminary data.</text>
</comment>
<accession>A0A0D1L338</accession>
<evidence type="ECO:0000313" key="1">
    <source>
        <dbReference type="EMBL" id="KIU09996.1"/>
    </source>
</evidence>
<dbReference type="PATRIC" id="fig|1423.173.peg.3441"/>
<name>A0A0D1L338_BACIU</name>
<proteinExistence type="predicted"/>
<dbReference type="SUPFAM" id="SSF51658">
    <property type="entry name" value="Xylose isomerase-like"/>
    <property type="match status" value="1"/>
</dbReference>
<dbReference type="Gene3D" id="3.20.20.150">
    <property type="entry name" value="Divalent-metal-dependent TIM barrel enzymes"/>
    <property type="match status" value="1"/>
</dbReference>
<dbReference type="Proteomes" id="UP000032247">
    <property type="component" value="Unassembled WGS sequence"/>
</dbReference>
<dbReference type="EMBL" id="JXBC01000006">
    <property type="protein sequence ID" value="KIU09996.1"/>
    <property type="molecule type" value="Genomic_DNA"/>
</dbReference>
<sequence>MKLALDPSMYRDDLTLEETVYKTAELGYEYIELSPREDFCPFYKYPKVDSAKIKQLKRLFQVLSFHRFFLFTTGRDPMKTAARQRCAIGNGQSKLPLNLKWI</sequence>
<gene>
    <name evidence="1" type="ORF">SC09_Contig28orf00144</name>
</gene>
<protein>
    <submittedName>
        <fullName evidence="1">Inositol utilization protein H</fullName>
    </submittedName>
</protein>
<reference evidence="1 2" key="1">
    <citation type="submission" date="2014-12" db="EMBL/GenBank/DDBJ databases">
        <title>Comparative genome analysis of Bacillus coagulans HM-08, Clostridium butyricum HM-68, Bacillus subtilis HM-66 and Bacillus licheniformis BL-09.</title>
        <authorList>
            <person name="Zhang H."/>
        </authorList>
    </citation>
    <scope>NUCLEOTIDE SEQUENCE [LARGE SCALE GENOMIC DNA]</scope>
    <source>
        <strain evidence="1 2">HM-66</strain>
    </source>
</reference>
<dbReference type="InterPro" id="IPR036237">
    <property type="entry name" value="Xyl_isomerase-like_sf"/>
</dbReference>
<dbReference type="AlphaFoldDB" id="A0A0D1L338"/>
<organism evidence="1 2">
    <name type="scientific">Bacillus subtilis</name>
    <dbReference type="NCBI Taxonomy" id="1423"/>
    <lineage>
        <taxon>Bacteria</taxon>
        <taxon>Bacillati</taxon>
        <taxon>Bacillota</taxon>
        <taxon>Bacilli</taxon>
        <taxon>Bacillales</taxon>
        <taxon>Bacillaceae</taxon>
        <taxon>Bacillus</taxon>
    </lineage>
</organism>
<evidence type="ECO:0000313" key="2">
    <source>
        <dbReference type="Proteomes" id="UP000032247"/>
    </source>
</evidence>